<dbReference type="CDD" id="cd02440">
    <property type="entry name" value="AdoMet_MTases"/>
    <property type="match status" value="1"/>
</dbReference>
<proteinExistence type="predicted"/>
<dbReference type="Proteomes" id="UP001595961">
    <property type="component" value="Unassembled WGS sequence"/>
</dbReference>
<dbReference type="PANTHER" id="PTHR43591">
    <property type="entry name" value="METHYLTRANSFERASE"/>
    <property type="match status" value="1"/>
</dbReference>
<dbReference type="SUPFAM" id="SSF53335">
    <property type="entry name" value="S-adenosyl-L-methionine-dependent methyltransferases"/>
    <property type="match status" value="1"/>
</dbReference>
<dbReference type="GO" id="GO:0008168">
    <property type="term" value="F:methyltransferase activity"/>
    <property type="evidence" value="ECO:0007669"/>
    <property type="project" value="UniProtKB-KW"/>
</dbReference>
<sequence>MTTTPHSFTANHYGPRAQDYLSSEVHRQGADLDQLENELRDHGHARLLDLGCGGGHVSYRVAPLVRNVVACDVTPSMLAMVQATAAERGLSNISVQQAPAEQLPFADASFDVVVARFTTHHWQHRDAGLREARRVLKPSGRAIFIDVVAPEHALLDTHLQAVELLRDVSHVRNYRVPEWIAALALAGFTVDSLTARRLPMRFDDWVARTRTSAEHIAAIRSLQLVAPSTVREHFAIADDGSFMLDTVTLVTHGA</sequence>
<dbReference type="RefSeq" id="WP_266150583.1">
    <property type="nucleotide sequence ID" value="NZ_CP064028.1"/>
</dbReference>
<keyword evidence="2" id="KW-0808">Transferase</keyword>
<organism evidence="2 3">
    <name type="scientific">Dyella halodurans</name>
    <dbReference type="NCBI Taxonomy" id="1920171"/>
    <lineage>
        <taxon>Bacteria</taxon>
        <taxon>Pseudomonadati</taxon>
        <taxon>Pseudomonadota</taxon>
        <taxon>Gammaproteobacteria</taxon>
        <taxon>Lysobacterales</taxon>
        <taxon>Rhodanobacteraceae</taxon>
        <taxon>Dyella</taxon>
    </lineage>
</organism>
<dbReference type="EC" id="2.1.1.-" evidence="2"/>
<protein>
    <submittedName>
        <fullName evidence="2">Class I SAM-dependent methyltransferase</fullName>
        <ecNumber evidence="2">2.1.1.-</ecNumber>
    </submittedName>
</protein>
<feature type="domain" description="Methyltransferase type 11" evidence="1">
    <location>
        <begin position="48"/>
        <end position="144"/>
    </location>
</feature>
<dbReference type="GO" id="GO:0032259">
    <property type="term" value="P:methylation"/>
    <property type="evidence" value="ECO:0007669"/>
    <property type="project" value="UniProtKB-KW"/>
</dbReference>
<dbReference type="Gene3D" id="3.40.50.150">
    <property type="entry name" value="Vaccinia Virus protein VP39"/>
    <property type="match status" value="1"/>
</dbReference>
<keyword evidence="3" id="KW-1185">Reference proteome</keyword>
<gene>
    <name evidence="2" type="ORF">ACFO5W_04365</name>
</gene>
<accession>A0ABV9BYZ4</accession>
<name>A0ABV9BYZ4_9GAMM</name>
<evidence type="ECO:0000313" key="3">
    <source>
        <dbReference type="Proteomes" id="UP001595961"/>
    </source>
</evidence>
<dbReference type="Pfam" id="PF08241">
    <property type="entry name" value="Methyltransf_11"/>
    <property type="match status" value="1"/>
</dbReference>
<dbReference type="EMBL" id="JBHSGA010000008">
    <property type="protein sequence ID" value="MFC4525863.1"/>
    <property type="molecule type" value="Genomic_DNA"/>
</dbReference>
<reference evidence="3" key="1">
    <citation type="journal article" date="2019" name="Int. J. Syst. Evol. Microbiol.">
        <title>The Global Catalogue of Microorganisms (GCM) 10K type strain sequencing project: providing services to taxonomists for standard genome sequencing and annotation.</title>
        <authorList>
            <consortium name="The Broad Institute Genomics Platform"/>
            <consortium name="The Broad Institute Genome Sequencing Center for Infectious Disease"/>
            <person name="Wu L."/>
            <person name="Ma J."/>
        </authorList>
    </citation>
    <scope>NUCLEOTIDE SEQUENCE [LARGE SCALE GENOMIC DNA]</scope>
    <source>
        <strain evidence="3">CCM 4481</strain>
    </source>
</reference>
<evidence type="ECO:0000313" key="2">
    <source>
        <dbReference type="EMBL" id="MFC4525863.1"/>
    </source>
</evidence>
<comment type="caution">
    <text evidence="2">The sequence shown here is derived from an EMBL/GenBank/DDBJ whole genome shotgun (WGS) entry which is preliminary data.</text>
</comment>
<dbReference type="InterPro" id="IPR013216">
    <property type="entry name" value="Methyltransf_11"/>
</dbReference>
<dbReference type="PANTHER" id="PTHR43591:SF24">
    <property type="entry name" value="2-METHOXY-6-POLYPRENYL-1,4-BENZOQUINOL METHYLASE, MITOCHONDRIAL"/>
    <property type="match status" value="1"/>
</dbReference>
<evidence type="ECO:0000259" key="1">
    <source>
        <dbReference type="Pfam" id="PF08241"/>
    </source>
</evidence>
<dbReference type="InterPro" id="IPR029063">
    <property type="entry name" value="SAM-dependent_MTases_sf"/>
</dbReference>
<keyword evidence="2" id="KW-0489">Methyltransferase</keyword>